<dbReference type="Pfam" id="PF00009">
    <property type="entry name" value="GTP_EFTU"/>
    <property type="match status" value="1"/>
</dbReference>
<dbReference type="NCBIfam" id="TIGR00231">
    <property type="entry name" value="small_GTP"/>
    <property type="match status" value="1"/>
</dbReference>
<dbReference type="InterPro" id="IPR044127">
    <property type="entry name" value="eIF2g_dom_2"/>
</dbReference>
<dbReference type="HOGENOM" id="CLU_027154_0_1_2"/>
<comment type="function">
    <text evidence="10">eIF-2 functions in the early steps of protein synthesis by forming a ternary complex with GTP and initiator tRNA.</text>
</comment>
<proteinExistence type="inferred from homology"/>
<dbReference type="InterPro" id="IPR000795">
    <property type="entry name" value="T_Tr_GTP-bd_dom"/>
</dbReference>
<dbReference type="GO" id="GO:0003924">
    <property type="term" value="F:GTPase activity"/>
    <property type="evidence" value="ECO:0007669"/>
    <property type="project" value="InterPro"/>
</dbReference>
<dbReference type="Pfam" id="PF03144">
    <property type="entry name" value="GTP_EFTU_D2"/>
    <property type="match status" value="1"/>
</dbReference>
<evidence type="ECO:0000256" key="9">
    <source>
        <dbReference type="ARBA" id="ARBA00048107"/>
    </source>
</evidence>
<keyword evidence="2 10" id="KW-0396">Initiation factor</keyword>
<accession>D9Q2G4</accession>
<dbReference type="GO" id="GO:0003743">
    <property type="term" value="F:translation initiation factor activity"/>
    <property type="evidence" value="ECO:0007669"/>
    <property type="project" value="UniProtKB-KW"/>
</dbReference>
<dbReference type="GO" id="GO:0003746">
    <property type="term" value="F:translation elongation factor activity"/>
    <property type="evidence" value="ECO:0007669"/>
    <property type="project" value="UniProtKB-UniRule"/>
</dbReference>
<keyword evidence="7 10" id="KW-0648">Protein biosynthesis</keyword>
<feature type="binding site" evidence="10">
    <location>
        <position position="30"/>
    </location>
    <ligand>
        <name>Mg(2+)</name>
        <dbReference type="ChEBI" id="CHEBI:18420"/>
        <label>2</label>
    </ligand>
</feature>
<dbReference type="RefSeq" id="WP_013267014.1">
    <property type="nucleotide sequence ID" value="NC_014374.1"/>
</dbReference>
<comment type="catalytic activity">
    <reaction evidence="9 10">
        <text>GTP + H2O = GDP + phosphate + H(+)</text>
        <dbReference type="Rhea" id="RHEA:19669"/>
        <dbReference type="ChEBI" id="CHEBI:15377"/>
        <dbReference type="ChEBI" id="CHEBI:15378"/>
        <dbReference type="ChEBI" id="CHEBI:37565"/>
        <dbReference type="ChEBI" id="CHEBI:43474"/>
        <dbReference type="ChEBI" id="CHEBI:58189"/>
        <dbReference type="EC" id="3.6.5.3"/>
    </reaction>
</comment>
<evidence type="ECO:0000256" key="10">
    <source>
        <dbReference type="HAMAP-Rule" id="MF_00119"/>
    </source>
</evidence>
<dbReference type="STRING" id="666510.ASAC_1097"/>
<dbReference type="InterPro" id="IPR044128">
    <property type="entry name" value="eIF2g_GTP-bd"/>
</dbReference>
<keyword evidence="6 10" id="KW-0460">Magnesium</keyword>
<dbReference type="AlphaFoldDB" id="D9Q2G4"/>
<dbReference type="SUPFAM" id="SSF52540">
    <property type="entry name" value="P-loop containing nucleoside triphosphate hydrolases"/>
    <property type="match status" value="1"/>
</dbReference>
<feature type="binding site" evidence="10">
    <location>
        <position position="87"/>
    </location>
    <ligand>
        <name>Zn(2+)</name>
        <dbReference type="ChEBI" id="CHEBI:29105"/>
    </ligand>
</feature>
<feature type="binding site" evidence="10">
    <location>
        <position position="34"/>
    </location>
    <ligand>
        <name>Mg(2+)</name>
        <dbReference type="ChEBI" id="CHEBI:18420"/>
        <label>1</label>
    </ligand>
</feature>
<keyword evidence="5 10" id="KW-0378">Hydrolase</keyword>
<dbReference type="FunFam" id="3.40.50.300:FF:000065">
    <property type="entry name" value="Eukaryotic translation initiation factor 2 subunit gamma"/>
    <property type="match status" value="1"/>
</dbReference>
<dbReference type="InterPro" id="IPR015256">
    <property type="entry name" value="eIF2g_C"/>
</dbReference>
<evidence type="ECO:0000256" key="2">
    <source>
        <dbReference type="ARBA" id="ARBA00022540"/>
    </source>
</evidence>
<evidence type="ECO:0000313" key="13">
    <source>
        <dbReference type="Proteomes" id="UP000000346"/>
    </source>
</evidence>
<comment type="subunit">
    <text evidence="10">Heterotrimer composed of an alpha, a beta and a gamma chain.</text>
</comment>
<dbReference type="eggNOG" id="arCOG01563">
    <property type="taxonomic scope" value="Archaea"/>
</dbReference>
<evidence type="ECO:0000256" key="6">
    <source>
        <dbReference type="ARBA" id="ARBA00022842"/>
    </source>
</evidence>
<evidence type="ECO:0000256" key="3">
    <source>
        <dbReference type="ARBA" id="ARBA00022723"/>
    </source>
</evidence>
<organism evidence="12 13">
    <name type="scientific">Acidilobus saccharovorans (strain DSM 16705 / JCM 18335 / VKM B-2471 / 345-15)</name>
    <dbReference type="NCBI Taxonomy" id="666510"/>
    <lineage>
        <taxon>Archaea</taxon>
        <taxon>Thermoproteota</taxon>
        <taxon>Thermoprotei</taxon>
        <taxon>Acidilobales</taxon>
        <taxon>Acidilobaceae</taxon>
        <taxon>Acidilobus</taxon>
    </lineage>
</organism>
<dbReference type="FunCoup" id="D9Q2G4">
    <property type="interactions" value="184"/>
</dbReference>
<keyword evidence="3 10" id="KW-0479">Metal-binding</keyword>
<dbReference type="PANTHER" id="PTHR42854">
    <property type="entry name" value="EUKARYOTIC TRANSLATION INITIATION FACTOR 2 SUBUNIT 3 FAMILY MEMBER"/>
    <property type="match status" value="1"/>
</dbReference>
<dbReference type="Proteomes" id="UP000000346">
    <property type="component" value="Chromosome"/>
</dbReference>
<dbReference type="InterPro" id="IPR004161">
    <property type="entry name" value="EFTu-like_2"/>
</dbReference>
<gene>
    <name evidence="10" type="primary">eif2g</name>
    <name evidence="12" type="ordered locus">ASAC_1097</name>
</gene>
<reference evidence="12 13" key="1">
    <citation type="journal article" date="2010" name="Appl. Environ. Microbiol.">
        <title>The genome sequence of the crenarchaeon Acidilobus saccharovorans supports a new order, Acidilobales, and suggests an important ecological role in terrestrial acidic hot springs.</title>
        <authorList>
            <person name="Mardanov A.V."/>
            <person name="Svetlitchnyi V.A."/>
            <person name="Beletsky A.V."/>
            <person name="Prokofeva M.I."/>
            <person name="Bonch-Osmolovskaya E.A."/>
            <person name="Ravin N.V."/>
            <person name="Skryabin K.G."/>
        </authorList>
    </citation>
    <scope>NUCLEOTIDE SEQUENCE [LARGE SCALE GENOMIC DNA]</scope>
    <source>
        <strain evidence="13">DSM 16705 / JCM 18335 / VKM B-2471 / 345-15</strain>
    </source>
</reference>
<dbReference type="SUPFAM" id="SSF50447">
    <property type="entry name" value="Translation proteins"/>
    <property type="match status" value="1"/>
</dbReference>
<dbReference type="OrthoDB" id="7798at2157"/>
<dbReference type="FunFam" id="2.40.30.10:FF:000075">
    <property type="entry name" value="Translation initiation factor 2 subunit gamma"/>
    <property type="match status" value="1"/>
</dbReference>
<dbReference type="EMBL" id="CP001742">
    <property type="protein sequence ID" value="ADL19502.1"/>
    <property type="molecule type" value="Genomic_DNA"/>
</dbReference>
<dbReference type="InterPro" id="IPR009001">
    <property type="entry name" value="Transl_elong_EF1A/Init_IF2_C"/>
</dbReference>
<keyword evidence="4 10" id="KW-0547">Nucleotide-binding</keyword>
<dbReference type="GO" id="GO:0046872">
    <property type="term" value="F:metal ion binding"/>
    <property type="evidence" value="ECO:0007669"/>
    <property type="project" value="UniProtKB-KW"/>
</dbReference>
<evidence type="ECO:0000256" key="7">
    <source>
        <dbReference type="ARBA" id="ARBA00022917"/>
    </source>
</evidence>
<dbReference type="InterPro" id="IPR027417">
    <property type="entry name" value="P-loop_NTPase"/>
</dbReference>
<dbReference type="InParanoid" id="D9Q2G4"/>
<feature type="binding site" evidence="10">
    <location>
        <begin position="159"/>
        <end position="162"/>
    </location>
    <ligand>
        <name>GTP</name>
        <dbReference type="ChEBI" id="CHEBI:37565"/>
    </ligand>
</feature>
<dbReference type="KEGG" id="asc:ASAC_1097"/>
<dbReference type="PRINTS" id="PR00315">
    <property type="entry name" value="ELONGATNFCT"/>
</dbReference>
<dbReference type="NCBIfam" id="NF003077">
    <property type="entry name" value="PRK04000.1"/>
    <property type="match status" value="1"/>
</dbReference>
<evidence type="ECO:0000256" key="1">
    <source>
        <dbReference type="ARBA" id="ARBA00005388"/>
    </source>
</evidence>
<feature type="binding site" evidence="10">
    <location>
        <position position="70"/>
    </location>
    <ligand>
        <name>Zn(2+)</name>
        <dbReference type="ChEBI" id="CHEBI:29105"/>
    </ligand>
</feature>
<dbReference type="CDD" id="cd01888">
    <property type="entry name" value="eIF2_gamma"/>
    <property type="match status" value="1"/>
</dbReference>
<keyword evidence="13" id="KW-1185">Reference proteome</keyword>
<dbReference type="Pfam" id="PF09173">
    <property type="entry name" value="eIF2_C"/>
    <property type="match status" value="1"/>
</dbReference>
<feature type="binding site" evidence="10">
    <location>
        <position position="55"/>
    </location>
    <ligand>
        <name>Mg(2+)</name>
        <dbReference type="ChEBI" id="CHEBI:18420"/>
        <label>2</label>
    </ligand>
</feature>
<evidence type="ECO:0000256" key="4">
    <source>
        <dbReference type="ARBA" id="ARBA00022741"/>
    </source>
</evidence>
<evidence type="ECO:0000259" key="11">
    <source>
        <dbReference type="PROSITE" id="PS51722"/>
    </source>
</evidence>
<evidence type="ECO:0000256" key="5">
    <source>
        <dbReference type="ARBA" id="ARBA00022801"/>
    </source>
</evidence>
<feature type="binding site" evidence="10">
    <location>
        <position position="73"/>
    </location>
    <ligand>
        <name>Zn(2+)</name>
        <dbReference type="ChEBI" id="CHEBI:29105"/>
    </ligand>
</feature>
<dbReference type="GO" id="GO:0005525">
    <property type="term" value="F:GTP binding"/>
    <property type="evidence" value="ECO:0007669"/>
    <property type="project" value="UniProtKB-UniRule"/>
</dbReference>
<sequence length="424" mass="46116">MSEESATEVKREDEERPQPEINVGVVGHVDHGKTTLVQALTGVWTMRHSEEIKRGMTIKLGYADGEIWECEGCEFPEKFSTEPVCECNPGAKPKLLRRVSFVDAPGHEILMATMLSGAALMDGAILVVAANEPAPQPQTKEHFLALSILGIKNLIVVQNKVDVVSPERAHESYKEIKKFLEGTWAEDAPIIPVSALKRVNIDALLAAIQAYIPTPERDLSSPPLMYVIRSFDVNRPGTPPSELVGGVLGGSLVTGTLKVGDEIEIRPGLQVKEGAKIRYEPIQTEVTSLYFGKYPVKEAKPGGLVAVGTKLDPSVTKADNLAGNVVGRADNMPEVFDTLSIEHHLFETVVGMKESVRVEPITKGEPLLLAVGPALTLGDVISSTKDVVTVRLRRPVAAWKNVRIAISRRVAGRWRLIGWGLAKV</sequence>
<dbReference type="GO" id="GO:0005829">
    <property type="term" value="C:cytosol"/>
    <property type="evidence" value="ECO:0007669"/>
    <property type="project" value="TreeGrafter"/>
</dbReference>
<evidence type="ECO:0000313" key="12">
    <source>
        <dbReference type="EMBL" id="ADL19502.1"/>
    </source>
</evidence>
<dbReference type="FunFam" id="2.40.30.10:FF:000009">
    <property type="entry name" value="Eukaryotic translation initiation factor 2 subunit gamma"/>
    <property type="match status" value="1"/>
</dbReference>
<feature type="binding site" evidence="10">
    <location>
        <begin position="30"/>
        <end position="35"/>
    </location>
    <ligand>
        <name>GTP</name>
        <dbReference type="ChEBI" id="CHEBI:37565"/>
    </ligand>
</feature>
<dbReference type="InterPro" id="IPR050543">
    <property type="entry name" value="eIF2G"/>
</dbReference>
<feature type="binding site" evidence="10">
    <location>
        <begin position="194"/>
        <end position="196"/>
    </location>
    <ligand>
        <name>GTP</name>
        <dbReference type="ChEBI" id="CHEBI:37565"/>
    </ligand>
</feature>
<feature type="domain" description="Tr-type G" evidence="11">
    <location>
        <begin position="18"/>
        <end position="216"/>
    </location>
</feature>
<protein>
    <recommendedName>
        <fullName evidence="10">Translation initiation factor 2 subunit gamma</fullName>
        <ecNumber evidence="10">3.6.5.3</ecNumber>
    </recommendedName>
    <alternativeName>
        <fullName evidence="10">aIF2-gamma</fullName>
    </alternativeName>
    <alternativeName>
        <fullName evidence="10">eIF-2-gamma</fullName>
    </alternativeName>
</protein>
<comment type="similarity">
    <text evidence="1 10">Belongs to the TRAFAC class translation factor GTPase superfamily. Classic translation factor GTPase family. EIF2G subfamily.</text>
</comment>
<dbReference type="CDD" id="cd15490">
    <property type="entry name" value="eIF2_gamma_III"/>
    <property type="match status" value="1"/>
</dbReference>
<dbReference type="Gene3D" id="3.40.50.300">
    <property type="entry name" value="P-loop containing nucleotide triphosphate hydrolases"/>
    <property type="match status" value="1"/>
</dbReference>
<feature type="binding site" evidence="10">
    <location>
        <position position="57"/>
    </location>
    <ligand>
        <name>Mg(2+)</name>
        <dbReference type="ChEBI" id="CHEBI:18420"/>
        <label>1</label>
    </ligand>
</feature>
<dbReference type="GeneID" id="9499345"/>
<keyword evidence="10" id="KW-0862">Zinc</keyword>
<dbReference type="PROSITE" id="PS51722">
    <property type="entry name" value="G_TR_2"/>
    <property type="match status" value="1"/>
</dbReference>
<dbReference type="Gene3D" id="2.40.30.10">
    <property type="entry name" value="Translation factors"/>
    <property type="match status" value="2"/>
</dbReference>
<dbReference type="SUPFAM" id="SSF50465">
    <property type="entry name" value="EF-Tu/eEF-1alpha/eIF2-gamma C-terminal domain"/>
    <property type="match status" value="1"/>
</dbReference>
<dbReference type="EC" id="3.6.5.3" evidence="10"/>
<keyword evidence="8 10" id="KW-0342">GTP-binding</keyword>
<dbReference type="GO" id="GO:0000049">
    <property type="term" value="F:tRNA binding"/>
    <property type="evidence" value="ECO:0007669"/>
    <property type="project" value="InterPro"/>
</dbReference>
<dbReference type="NCBIfam" id="TIGR03680">
    <property type="entry name" value="eif2g_arch"/>
    <property type="match status" value="1"/>
</dbReference>
<dbReference type="PANTHER" id="PTHR42854:SF3">
    <property type="entry name" value="EUKARYOTIC TRANSLATION INITIATION FACTOR 2 SUBUNIT 3-RELATED"/>
    <property type="match status" value="1"/>
</dbReference>
<evidence type="ECO:0000256" key="8">
    <source>
        <dbReference type="ARBA" id="ARBA00023134"/>
    </source>
</evidence>
<dbReference type="CDD" id="cd03688">
    <property type="entry name" value="eIF2_gamma_II"/>
    <property type="match status" value="1"/>
</dbReference>
<dbReference type="InterPro" id="IPR005225">
    <property type="entry name" value="Small_GTP-bd"/>
</dbReference>
<dbReference type="InterPro" id="IPR022424">
    <property type="entry name" value="TIF2_gsu"/>
</dbReference>
<name>D9Q2G4_ACIS3</name>
<dbReference type="GO" id="GO:0001731">
    <property type="term" value="P:formation of translation preinitiation complex"/>
    <property type="evidence" value="ECO:0007669"/>
    <property type="project" value="TreeGrafter"/>
</dbReference>
<feature type="binding site" evidence="10">
    <location>
        <position position="85"/>
    </location>
    <ligand>
        <name>Zn(2+)</name>
        <dbReference type="ChEBI" id="CHEBI:29105"/>
    </ligand>
</feature>
<dbReference type="InterPro" id="IPR009000">
    <property type="entry name" value="Transl_B-barrel_sf"/>
</dbReference>
<comment type="cofactor">
    <cofactor evidence="10">
        <name>Mg(2+)</name>
        <dbReference type="ChEBI" id="CHEBI:18420"/>
    </cofactor>
</comment>
<dbReference type="HAMAP" id="MF_00119">
    <property type="entry name" value="eIF_2_gamma"/>
    <property type="match status" value="1"/>
</dbReference>